<name>A0A2T6ZJ77_TUBBO</name>
<dbReference type="EMBL" id="NESQ01000226">
    <property type="protein sequence ID" value="PUU75549.1"/>
    <property type="molecule type" value="Genomic_DNA"/>
</dbReference>
<dbReference type="Proteomes" id="UP000244722">
    <property type="component" value="Unassembled WGS sequence"/>
</dbReference>
<accession>A0A2T6ZJ77</accession>
<reference evidence="1 2" key="1">
    <citation type="submission" date="2017-04" db="EMBL/GenBank/DDBJ databases">
        <title>Draft genome sequence of Tuber borchii Vittad., a whitish edible truffle.</title>
        <authorList>
            <consortium name="DOE Joint Genome Institute"/>
            <person name="Murat C."/>
            <person name="Kuo A."/>
            <person name="Barry K.W."/>
            <person name="Clum A."/>
            <person name="Dockter R.B."/>
            <person name="Fauchery L."/>
            <person name="Iotti M."/>
            <person name="Kohler A."/>
            <person name="Labutti K."/>
            <person name="Lindquist E.A."/>
            <person name="Lipzen A."/>
            <person name="Ohm R.A."/>
            <person name="Wang M."/>
            <person name="Grigoriev I.V."/>
            <person name="Zambonelli A."/>
            <person name="Martin F.M."/>
        </authorList>
    </citation>
    <scope>NUCLEOTIDE SEQUENCE [LARGE SCALE GENOMIC DNA]</scope>
    <source>
        <strain evidence="1 2">Tbo3840</strain>
    </source>
</reference>
<comment type="caution">
    <text evidence="1">The sequence shown here is derived from an EMBL/GenBank/DDBJ whole genome shotgun (WGS) entry which is preliminary data.</text>
</comment>
<protein>
    <submittedName>
        <fullName evidence="1">Uncharacterized protein</fullName>
    </submittedName>
</protein>
<dbReference type="OrthoDB" id="5456840at2759"/>
<dbReference type="AlphaFoldDB" id="A0A2T6ZJ77"/>
<evidence type="ECO:0000313" key="2">
    <source>
        <dbReference type="Proteomes" id="UP000244722"/>
    </source>
</evidence>
<keyword evidence="2" id="KW-1185">Reference proteome</keyword>
<gene>
    <name evidence="1" type="ORF">B9Z19DRAFT_1067349</name>
</gene>
<organism evidence="1 2">
    <name type="scientific">Tuber borchii</name>
    <name type="common">White truffle</name>
    <dbReference type="NCBI Taxonomy" id="42251"/>
    <lineage>
        <taxon>Eukaryota</taxon>
        <taxon>Fungi</taxon>
        <taxon>Dikarya</taxon>
        <taxon>Ascomycota</taxon>
        <taxon>Pezizomycotina</taxon>
        <taxon>Pezizomycetes</taxon>
        <taxon>Pezizales</taxon>
        <taxon>Tuberaceae</taxon>
        <taxon>Tuber</taxon>
    </lineage>
</organism>
<sequence length="222" mass="24744">MLPPPAIESYKTTELLLPPSDSLATRLIDCCLRALPVDRSPIHCRHLGRFRLWADEYDTPHGQLDKILKESPILKEATITLLADLCNILTTGTSHLDEPFPVLQDAYVICPGIIQLFPDSDSDSGDEKGEIETIVDSLFNLSPLLVDVLENLPRDAPRSVGNSDEATAASEVAHKFDASAYARRLRISRFFLLGCLLLVHQMAGHTGRFLIVLENLRRAWFD</sequence>
<evidence type="ECO:0000313" key="1">
    <source>
        <dbReference type="EMBL" id="PUU75549.1"/>
    </source>
</evidence>
<proteinExistence type="predicted"/>